<dbReference type="EMBL" id="JABCLD010001917">
    <property type="protein sequence ID" value="NMU28055.1"/>
    <property type="molecule type" value="Genomic_DNA"/>
</dbReference>
<keyword evidence="5 6" id="KW-0695">RNA-directed DNA polymerase</keyword>
<sequence length="379" mass="42983">MHNLSPVYKQKPISSIDALCRLLQVEQRDLLSLAEKSNSHYFKKTVEKSGSKPRVTYKASPKLRPILDSLKDRVFSCVSFPAYIAAGQLGKSYVANAESHIGAKMLMSEDIKDFFPSITQSQVENVYKHFFKFAPDVSLLLSELCTKDGKLVQGSPLSGYLANLVFFREEHSIVASCIEHGLHYTRYYDDIHISSCQPFYEEVHDLKQQLYGMMGRVGVSPHRSPKKCNIKLSNTRLDVHDVTINSHKTSPSRKRVSKVRNLLFNFNNCVSSGCNIETLVKQYRSILGHINTLQQQGYGKSKTLKKELREAVHHIDEKSAKKYARGYRKVKNSKEFKAFSLKASILKRINGRVASVINAEHDAAKKKLERNKASRKPTS</sequence>
<reference evidence="6 7" key="1">
    <citation type="submission" date="2020-04" db="EMBL/GenBank/DDBJ databases">
        <title>Whole-genome sequencing of Vibrio spp. from China reveals different genetic environments of blaCTX-M-14 among diverse lineages.</title>
        <authorList>
            <person name="Zheng Z."/>
            <person name="Ye L."/>
            <person name="Chen S."/>
        </authorList>
    </citation>
    <scope>NUCLEOTIDE SEQUENCE [LARGE SCALE GENOMIC DNA]</scope>
    <source>
        <strain evidence="6 7">Vb0574</strain>
    </source>
</reference>
<dbReference type="InterPro" id="IPR000123">
    <property type="entry name" value="Reverse_transcriptase_msDNA"/>
</dbReference>
<dbReference type="PRINTS" id="PR00866">
    <property type="entry name" value="RNADNAPOLMS"/>
</dbReference>
<evidence type="ECO:0000256" key="3">
    <source>
        <dbReference type="ARBA" id="ARBA00022723"/>
    </source>
</evidence>
<evidence type="ECO:0000313" key="7">
    <source>
        <dbReference type="Proteomes" id="UP000555836"/>
    </source>
</evidence>
<evidence type="ECO:0000256" key="5">
    <source>
        <dbReference type="ARBA" id="ARBA00022918"/>
    </source>
</evidence>
<dbReference type="GO" id="GO:0046872">
    <property type="term" value="F:metal ion binding"/>
    <property type="evidence" value="ECO:0007669"/>
    <property type="project" value="UniProtKB-KW"/>
</dbReference>
<keyword evidence="3" id="KW-0479">Metal-binding</keyword>
<name>A0A7Y0X7I0_VIBPH</name>
<keyword evidence="4" id="KW-0460">Magnesium</keyword>
<dbReference type="GO" id="GO:0003723">
    <property type="term" value="F:RNA binding"/>
    <property type="evidence" value="ECO:0007669"/>
    <property type="project" value="InterPro"/>
</dbReference>
<dbReference type="AlphaFoldDB" id="A0A7Y0X7I0"/>
<proteinExistence type="predicted"/>
<dbReference type="GO" id="GO:0003964">
    <property type="term" value="F:RNA-directed DNA polymerase activity"/>
    <property type="evidence" value="ECO:0007669"/>
    <property type="project" value="UniProtKB-KW"/>
</dbReference>
<keyword evidence="2" id="KW-0548">Nucleotidyltransferase</keyword>
<dbReference type="CDD" id="cd03487">
    <property type="entry name" value="RT_Bac_retron_II"/>
    <property type="match status" value="1"/>
</dbReference>
<keyword evidence="1" id="KW-0808">Transferase</keyword>
<dbReference type="RefSeq" id="WP_140204052.1">
    <property type="nucleotide sequence ID" value="NZ_CP099934.1"/>
</dbReference>
<protein>
    <submittedName>
        <fullName evidence="6">RNA-directed DNA polymerase</fullName>
    </submittedName>
</protein>
<evidence type="ECO:0000256" key="2">
    <source>
        <dbReference type="ARBA" id="ARBA00022695"/>
    </source>
</evidence>
<evidence type="ECO:0000256" key="4">
    <source>
        <dbReference type="ARBA" id="ARBA00022842"/>
    </source>
</evidence>
<dbReference type="Proteomes" id="UP000555836">
    <property type="component" value="Unassembled WGS sequence"/>
</dbReference>
<organism evidence="6 7">
    <name type="scientific">Vibrio parahaemolyticus</name>
    <dbReference type="NCBI Taxonomy" id="670"/>
    <lineage>
        <taxon>Bacteria</taxon>
        <taxon>Pseudomonadati</taxon>
        <taxon>Pseudomonadota</taxon>
        <taxon>Gammaproteobacteria</taxon>
        <taxon>Vibrionales</taxon>
        <taxon>Vibrionaceae</taxon>
        <taxon>Vibrio</taxon>
    </lineage>
</organism>
<evidence type="ECO:0000256" key="1">
    <source>
        <dbReference type="ARBA" id="ARBA00022679"/>
    </source>
</evidence>
<evidence type="ECO:0000313" key="6">
    <source>
        <dbReference type="EMBL" id="NMU28055.1"/>
    </source>
</evidence>
<accession>A0A7Y0X7I0</accession>
<gene>
    <name evidence="6" type="ORF">HKB21_20820</name>
</gene>
<comment type="caution">
    <text evidence="6">The sequence shown here is derived from an EMBL/GenBank/DDBJ whole genome shotgun (WGS) entry which is preliminary data.</text>
</comment>